<dbReference type="KEGG" id="scd:Spica_1314"/>
<dbReference type="SUPFAM" id="SSF48452">
    <property type="entry name" value="TPR-like"/>
    <property type="match status" value="1"/>
</dbReference>
<evidence type="ECO:0000313" key="4">
    <source>
        <dbReference type="EMBL" id="AEJ19460.1"/>
    </source>
</evidence>
<evidence type="ECO:0000313" key="5">
    <source>
        <dbReference type="Proteomes" id="UP000000503"/>
    </source>
</evidence>
<dbReference type="PANTHER" id="PTHR44943">
    <property type="entry name" value="CELLULOSE SYNTHASE OPERON PROTEIN C"/>
    <property type="match status" value="1"/>
</dbReference>
<evidence type="ECO:0000256" key="3">
    <source>
        <dbReference type="PROSITE-ProRule" id="PRU00339"/>
    </source>
</evidence>
<protein>
    <submittedName>
        <fullName evidence="4">Tetratricopeptide TPR_2 repeat-containing protein</fullName>
    </submittedName>
</protein>
<dbReference type="PROSITE" id="PS50005">
    <property type="entry name" value="TPR"/>
    <property type="match status" value="2"/>
</dbReference>
<dbReference type="HOGENOM" id="CLU_1229445_0_0_12"/>
<keyword evidence="1" id="KW-0677">Repeat</keyword>
<keyword evidence="5" id="KW-1185">Reference proteome</keyword>
<feature type="repeat" description="TPR" evidence="3">
    <location>
        <begin position="109"/>
        <end position="142"/>
    </location>
</feature>
<dbReference type="InterPro" id="IPR019734">
    <property type="entry name" value="TPR_rpt"/>
</dbReference>
<feature type="repeat" description="TPR" evidence="3">
    <location>
        <begin position="178"/>
        <end position="211"/>
    </location>
</feature>
<dbReference type="OrthoDB" id="9766710at2"/>
<dbReference type="RefSeq" id="WP_013968771.1">
    <property type="nucleotide sequence ID" value="NC_015732.1"/>
</dbReference>
<dbReference type="STRING" id="744872.Spica_1314"/>
<sequence length="225" mass="25973">MAGSLQTGIRLYRSKRWDAALKELLQVDASYFDTEENRELAYYLGLCYTKLEQYDNALLYLEQVVTGGSNPLRAYQCRMTLAYIYSVTGRSKLAEFELKRLIEHGFESVQIYSTMAYAAYSQKRYDDAIELYQKALELDRESPTALNGLGYILSDTEKDVRKGLTFCKKAIEKKPQNPAYMDSLGWAYFKNGEILEARTWIRRALDLLPRHPEIISHMRTILGAD</sequence>
<dbReference type="InterPro" id="IPR051685">
    <property type="entry name" value="Ycf3/AcsC/BcsC/TPR_MFPF"/>
</dbReference>
<dbReference type="EMBL" id="CP002868">
    <property type="protein sequence ID" value="AEJ19460.1"/>
    <property type="molecule type" value="Genomic_DNA"/>
</dbReference>
<dbReference type="AlphaFoldDB" id="F8F2R6"/>
<evidence type="ECO:0000256" key="1">
    <source>
        <dbReference type="ARBA" id="ARBA00022737"/>
    </source>
</evidence>
<dbReference type="Pfam" id="PF13432">
    <property type="entry name" value="TPR_16"/>
    <property type="match status" value="2"/>
</dbReference>
<organism evidence="4 5">
    <name type="scientific">Gracilinema caldarium (strain ATCC 51460 / DSM 7334 / H1)</name>
    <name type="common">Treponema caldarium</name>
    <dbReference type="NCBI Taxonomy" id="744872"/>
    <lineage>
        <taxon>Bacteria</taxon>
        <taxon>Pseudomonadati</taxon>
        <taxon>Spirochaetota</taxon>
        <taxon>Spirochaetia</taxon>
        <taxon>Spirochaetales</taxon>
        <taxon>Breznakiellaceae</taxon>
        <taxon>Gracilinema</taxon>
    </lineage>
</organism>
<name>F8F2R6_GRAC1</name>
<dbReference type="SMART" id="SM00028">
    <property type="entry name" value="TPR"/>
    <property type="match status" value="4"/>
</dbReference>
<accession>F8F2R6</accession>
<dbReference type="Pfam" id="PF13414">
    <property type="entry name" value="TPR_11"/>
    <property type="match status" value="1"/>
</dbReference>
<keyword evidence="2 3" id="KW-0802">TPR repeat</keyword>
<gene>
    <name evidence="4" type="ordered locus">Spica_1314</name>
</gene>
<reference evidence="5" key="1">
    <citation type="journal article" date="2013" name="Stand. Genomic Sci.">
        <title>Genome sequence of the thermophilic fresh-water bacterium Spirochaeta caldaria type strain (H1(T)), reclassification of Spirochaeta caldaria, Spirochaeta stenostrepta, and Spirochaeta zuelzerae in the genus Treponema as Treponema caldaria comb. nov., Treponema stenostrepta comb. nov., and Treponema zuelzerae comb. nov., and emendation of the genus Treponema.</title>
        <authorList>
            <person name="Abt B."/>
            <person name="Goker M."/>
            <person name="Scheuner C."/>
            <person name="Han C."/>
            <person name="Lu M."/>
            <person name="Misra M."/>
            <person name="Lapidus A."/>
            <person name="Nolan M."/>
            <person name="Lucas S."/>
            <person name="Hammon N."/>
            <person name="Deshpande S."/>
            <person name="Cheng J.F."/>
            <person name="Tapia R."/>
            <person name="Goodwin L.A."/>
            <person name="Pitluck S."/>
            <person name="Liolios K."/>
            <person name="Pagani I."/>
            <person name="Ivanova N."/>
            <person name="Mavromatis K."/>
            <person name="Mikhailova N."/>
            <person name="Huntemann M."/>
            <person name="Pati A."/>
            <person name="Chen A."/>
            <person name="Palaniappan K."/>
            <person name="Land M."/>
            <person name="Hauser L."/>
            <person name="Jeffries C.D."/>
            <person name="Rohde M."/>
            <person name="Spring S."/>
            <person name="Gronow S."/>
            <person name="Detter J.C."/>
            <person name="Bristow J."/>
            <person name="Eisen J.A."/>
            <person name="Markowitz V."/>
            <person name="Hugenholtz P."/>
            <person name="Kyrpides N.C."/>
            <person name="Woyke T."/>
            <person name="Klenk H.P."/>
        </authorList>
    </citation>
    <scope>NUCLEOTIDE SEQUENCE</scope>
    <source>
        <strain evidence="5">ATCC 51460 / DSM 7334 / H1</strain>
    </source>
</reference>
<proteinExistence type="predicted"/>
<dbReference type="Gene3D" id="1.25.40.10">
    <property type="entry name" value="Tetratricopeptide repeat domain"/>
    <property type="match status" value="2"/>
</dbReference>
<evidence type="ECO:0000256" key="2">
    <source>
        <dbReference type="ARBA" id="ARBA00022803"/>
    </source>
</evidence>
<dbReference type="eggNOG" id="COG0457">
    <property type="taxonomic scope" value="Bacteria"/>
</dbReference>
<dbReference type="Proteomes" id="UP000000503">
    <property type="component" value="Chromosome"/>
</dbReference>
<dbReference type="PROSITE" id="PS50293">
    <property type="entry name" value="TPR_REGION"/>
    <property type="match status" value="1"/>
</dbReference>
<dbReference type="InterPro" id="IPR011990">
    <property type="entry name" value="TPR-like_helical_dom_sf"/>
</dbReference>
<dbReference type="PANTHER" id="PTHR44943:SF8">
    <property type="entry name" value="TPR REPEAT-CONTAINING PROTEIN MJ0263"/>
    <property type="match status" value="1"/>
</dbReference>